<dbReference type="EMBL" id="JAPNUD010000132">
    <property type="protein sequence ID" value="MDA0645315.1"/>
    <property type="molecule type" value="Genomic_DNA"/>
</dbReference>
<dbReference type="Gene3D" id="3.30.1310.10">
    <property type="entry name" value="Nucleoid-associated protein YbaB-like domain"/>
    <property type="match status" value="1"/>
</dbReference>
<accession>A0ABT4T7K8</accession>
<dbReference type="RefSeq" id="WP_271278999.1">
    <property type="nucleotide sequence ID" value="NZ_BAABFD010000009.1"/>
</dbReference>
<dbReference type="Pfam" id="PF02575">
    <property type="entry name" value="YbaB_DNA_bd"/>
    <property type="match status" value="1"/>
</dbReference>
<organism evidence="1 2">
    <name type="scientific">Nonomuraea ferruginea</name>
    <dbReference type="NCBI Taxonomy" id="46174"/>
    <lineage>
        <taxon>Bacteria</taxon>
        <taxon>Bacillati</taxon>
        <taxon>Actinomycetota</taxon>
        <taxon>Actinomycetes</taxon>
        <taxon>Streptosporangiales</taxon>
        <taxon>Streptosporangiaceae</taxon>
        <taxon>Nonomuraea</taxon>
    </lineage>
</organism>
<comment type="caution">
    <text evidence="1">The sequence shown here is derived from an EMBL/GenBank/DDBJ whole genome shotgun (WGS) entry which is preliminary data.</text>
</comment>
<dbReference type="InterPro" id="IPR004401">
    <property type="entry name" value="YbaB/EbfC"/>
</dbReference>
<dbReference type="Proteomes" id="UP001212498">
    <property type="component" value="Unassembled WGS sequence"/>
</dbReference>
<proteinExistence type="predicted"/>
<reference evidence="1 2" key="1">
    <citation type="submission" date="2022-11" db="EMBL/GenBank/DDBJ databases">
        <title>Nonomuraea corallina sp. nov., a new species of the genus Nonomuraea isolated from sea side sediment in Thai sea.</title>
        <authorList>
            <person name="Ngamcharungchit C."/>
            <person name="Matsumoto A."/>
            <person name="Suriyachadkun C."/>
            <person name="Panbangred W."/>
            <person name="Inahashi Y."/>
            <person name="Intra B."/>
        </authorList>
    </citation>
    <scope>NUCLEOTIDE SEQUENCE [LARGE SCALE GENOMIC DNA]</scope>
    <source>
        <strain evidence="1 2">DSM 43553</strain>
    </source>
</reference>
<dbReference type="InterPro" id="IPR036894">
    <property type="entry name" value="YbaB-like_sf"/>
</dbReference>
<dbReference type="SUPFAM" id="SSF82607">
    <property type="entry name" value="YbaB-like"/>
    <property type="match status" value="1"/>
</dbReference>
<evidence type="ECO:0000313" key="2">
    <source>
        <dbReference type="Proteomes" id="UP001212498"/>
    </source>
</evidence>
<name>A0ABT4T7K8_9ACTN</name>
<gene>
    <name evidence="1" type="ORF">OUY24_32215</name>
</gene>
<protein>
    <submittedName>
        <fullName evidence="1">YbaB/EbfC family nucleoid-associated protein</fullName>
    </submittedName>
</protein>
<sequence>MGEIDAFAAGREGDLAALLREMDGWTARVTGMLEELSRERLEGADASGIVRARVSGTGRLLGLDIDARGLRDLDHERLAEAVKEAVGAARTAMGDRLAELTGDPASAADPLAPHVERVMREG</sequence>
<keyword evidence="2" id="KW-1185">Reference proteome</keyword>
<evidence type="ECO:0000313" key="1">
    <source>
        <dbReference type="EMBL" id="MDA0645315.1"/>
    </source>
</evidence>